<dbReference type="AlphaFoldDB" id="A0A7G9Z0C9"/>
<dbReference type="Gene3D" id="3.40.1230.10">
    <property type="entry name" value="MTH938-like"/>
    <property type="match status" value="1"/>
</dbReference>
<gene>
    <name evidence="1" type="ORF">ONPGGGGH_00011</name>
</gene>
<dbReference type="SUPFAM" id="SSF64076">
    <property type="entry name" value="MTH938-like"/>
    <property type="match status" value="1"/>
</dbReference>
<dbReference type="InterPro" id="IPR007523">
    <property type="entry name" value="NDUFAF3/AAMDC"/>
</dbReference>
<dbReference type="Pfam" id="PF04430">
    <property type="entry name" value="DUF498"/>
    <property type="match status" value="1"/>
</dbReference>
<organism evidence="1">
    <name type="scientific">Candidatus Methanophagaceae archaeon ANME-1 ERB6</name>
    <dbReference type="NCBI Taxonomy" id="2759912"/>
    <lineage>
        <taxon>Archaea</taxon>
        <taxon>Methanobacteriati</taxon>
        <taxon>Methanobacteriota</taxon>
        <taxon>Stenosarchaea group</taxon>
        <taxon>Methanomicrobia</taxon>
        <taxon>Candidatus Methanophagales</taxon>
        <taxon>Candidatus Methanophagaceae</taxon>
    </lineage>
</organism>
<sequence>MRSKHLTAALAAHQKNSVRIDSYDFGRIVVDGKEYTSDVIIFPDKVKDNWWRKEGHALHIEDIESVVKENLEVLIVGTGKYGLLEVLQETKEYIESKGIELIVEATDSACEMYKEISKNKKAVAALHLTC</sequence>
<dbReference type="GO" id="GO:0005737">
    <property type="term" value="C:cytoplasm"/>
    <property type="evidence" value="ECO:0007669"/>
    <property type="project" value="TreeGrafter"/>
</dbReference>
<evidence type="ECO:0000313" key="1">
    <source>
        <dbReference type="EMBL" id="QNO53713.1"/>
    </source>
</evidence>
<reference evidence="1" key="1">
    <citation type="submission" date="2020-06" db="EMBL/GenBank/DDBJ databases">
        <title>Unique genomic features of the anaerobic methanotrophic archaea.</title>
        <authorList>
            <person name="Chadwick G.L."/>
            <person name="Skennerton C.T."/>
            <person name="Laso-Perez R."/>
            <person name="Leu A.O."/>
            <person name="Speth D.R."/>
            <person name="Yu H."/>
            <person name="Morgan-Lang C."/>
            <person name="Hatzenpichler R."/>
            <person name="Goudeau D."/>
            <person name="Malmstrom R."/>
            <person name="Brazelton W.J."/>
            <person name="Woyke T."/>
            <person name="Hallam S.J."/>
            <person name="Tyson G.W."/>
            <person name="Wegener G."/>
            <person name="Boetius A."/>
            <person name="Orphan V."/>
        </authorList>
    </citation>
    <scope>NUCLEOTIDE SEQUENCE</scope>
</reference>
<protein>
    <submittedName>
        <fullName evidence="1">Uncharacterized protein</fullName>
    </submittedName>
</protein>
<dbReference type="EMBL" id="MT631549">
    <property type="protein sequence ID" value="QNO53713.1"/>
    <property type="molecule type" value="Genomic_DNA"/>
</dbReference>
<accession>A0A7G9Z0C9</accession>
<proteinExistence type="predicted"/>
<dbReference type="InterPro" id="IPR036748">
    <property type="entry name" value="MTH938-like_sf"/>
</dbReference>
<name>A0A7G9Z0C9_9EURY</name>
<dbReference type="PANTHER" id="PTHR15811:SF5">
    <property type="entry name" value="MTH938 DOMAIN-CONTAINING PROTEIN"/>
    <property type="match status" value="1"/>
</dbReference>
<dbReference type="PANTHER" id="PTHR15811">
    <property type="entry name" value="MTH938 DOMAIN-CONTAINING PROTEIN"/>
    <property type="match status" value="1"/>
</dbReference>